<evidence type="ECO:0008006" key="3">
    <source>
        <dbReference type="Google" id="ProtNLM"/>
    </source>
</evidence>
<gene>
    <name evidence="1" type="ORF">J2I48_25905</name>
</gene>
<organism evidence="1 2">
    <name type="scientific">Fibrella aquatilis</name>
    <dbReference type="NCBI Taxonomy" id="2817059"/>
    <lineage>
        <taxon>Bacteria</taxon>
        <taxon>Pseudomonadati</taxon>
        <taxon>Bacteroidota</taxon>
        <taxon>Cytophagia</taxon>
        <taxon>Cytophagales</taxon>
        <taxon>Spirosomataceae</taxon>
        <taxon>Fibrella</taxon>
    </lineage>
</organism>
<dbReference type="AlphaFoldDB" id="A0A939G9V3"/>
<dbReference type="Proteomes" id="UP000664795">
    <property type="component" value="Unassembled WGS sequence"/>
</dbReference>
<sequence length="196" mass="21980">MLRTLLLSSVLPFLLSSIFSCNSERLQQSDKLKQQMADMRIKRVTDADLSEAVNSWGEQIVAIAEKEAATKLASLKDKNVTKEAACDIRNLPKTQAVARRYGMTISLLTAADVQNLTLAKKEREVLDAYAYNAENNQPQTSNIQRVGDTLFVYNNAVPANSAFCQQCFGDQKTPLAVWRLAFPKREVIRHFNAKKL</sequence>
<accession>A0A939G9V3</accession>
<protein>
    <recommendedName>
        <fullName evidence="3">DUF3365 domain-containing protein</fullName>
    </recommendedName>
</protein>
<evidence type="ECO:0000313" key="2">
    <source>
        <dbReference type="Proteomes" id="UP000664795"/>
    </source>
</evidence>
<keyword evidence="2" id="KW-1185">Reference proteome</keyword>
<dbReference type="EMBL" id="JAFMYU010000032">
    <property type="protein sequence ID" value="MBO0934471.1"/>
    <property type="molecule type" value="Genomic_DNA"/>
</dbReference>
<reference evidence="1 2" key="1">
    <citation type="submission" date="2021-03" db="EMBL/GenBank/DDBJ databases">
        <title>Fibrella sp. HMF5036 genome sequencing and assembly.</title>
        <authorList>
            <person name="Kang H."/>
            <person name="Kim H."/>
            <person name="Bae S."/>
            <person name="Joh K."/>
        </authorList>
    </citation>
    <scope>NUCLEOTIDE SEQUENCE [LARGE SCALE GENOMIC DNA]</scope>
    <source>
        <strain evidence="1 2">HMF5036</strain>
    </source>
</reference>
<proteinExistence type="predicted"/>
<dbReference type="RefSeq" id="WP_207338436.1">
    <property type="nucleotide sequence ID" value="NZ_JAFMYU010000032.1"/>
</dbReference>
<evidence type="ECO:0000313" key="1">
    <source>
        <dbReference type="EMBL" id="MBO0934471.1"/>
    </source>
</evidence>
<comment type="caution">
    <text evidence="1">The sequence shown here is derived from an EMBL/GenBank/DDBJ whole genome shotgun (WGS) entry which is preliminary data.</text>
</comment>
<dbReference type="PROSITE" id="PS51257">
    <property type="entry name" value="PROKAR_LIPOPROTEIN"/>
    <property type="match status" value="1"/>
</dbReference>
<name>A0A939G9V3_9BACT</name>